<comment type="caution">
    <text evidence="3">The sequence shown here is derived from an EMBL/GenBank/DDBJ whole genome shotgun (WGS) entry which is preliminary data.</text>
</comment>
<keyword evidence="1" id="KW-0238">DNA-binding</keyword>
<feature type="compositionally biased region" description="Polar residues" evidence="2">
    <location>
        <begin position="263"/>
        <end position="275"/>
    </location>
</feature>
<dbReference type="EMBL" id="VIVR01000001">
    <property type="protein sequence ID" value="TWE21884.1"/>
    <property type="molecule type" value="Genomic_DNA"/>
</dbReference>
<dbReference type="Proteomes" id="UP000318416">
    <property type="component" value="Unassembled WGS sequence"/>
</dbReference>
<dbReference type="GO" id="GO:0003677">
    <property type="term" value="F:DNA binding"/>
    <property type="evidence" value="ECO:0007669"/>
    <property type="project" value="UniProtKB-KW"/>
</dbReference>
<feature type="compositionally biased region" description="Polar residues" evidence="2">
    <location>
        <begin position="172"/>
        <end position="189"/>
    </location>
</feature>
<reference evidence="3 4" key="1">
    <citation type="submission" date="2019-06" db="EMBL/GenBank/DDBJ databases">
        <title>Sequencing the genomes of 1000 actinobacteria strains.</title>
        <authorList>
            <person name="Klenk H.-P."/>
        </authorList>
    </citation>
    <scope>NUCLEOTIDE SEQUENCE [LARGE SCALE GENOMIC DNA]</scope>
    <source>
        <strain evidence="3 4">DSM 41649</strain>
    </source>
</reference>
<dbReference type="Gene3D" id="1.10.150.130">
    <property type="match status" value="1"/>
</dbReference>
<name>A0A561F200_9ACTN</name>
<dbReference type="AlphaFoldDB" id="A0A561F200"/>
<feature type="region of interest" description="Disordered" evidence="2">
    <location>
        <begin position="221"/>
        <end position="305"/>
    </location>
</feature>
<evidence type="ECO:0000256" key="1">
    <source>
        <dbReference type="ARBA" id="ARBA00023125"/>
    </source>
</evidence>
<feature type="compositionally biased region" description="Low complexity" evidence="2">
    <location>
        <begin position="190"/>
        <end position="204"/>
    </location>
</feature>
<proteinExistence type="predicted"/>
<evidence type="ECO:0000313" key="3">
    <source>
        <dbReference type="EMBL" id="TWE21884.1"/>
    </source>
</evidence>
<feature type="region of interest" description="Disordered" evidence="2">
    <location>
        <begin position="172"/>
        <end position="204"/>
    </location>
</feature>
<sequence length="379" mass="41712">MPDGVGAWIAHHRGPNTRRTYARRFRVWSRYCRERGRHPLTAAALGDAFARQLETAPTLVRVRGGAYGDGAERRAVLRRGHVPRWPGPRCPHRPPRQPLVRYPVGSRECPSLGLTVLSQVGTARRHGRPERIMMVLQDSRRTVMISTSNHTPATVKPLVGSMLCDHRLTGTHGISHTTGPASTPVSPTWSRSSTAPNASSPSWSAPLRRPLLGCVRAIGSNGPIHGSSRPAHPVSATPETSTVRTGRVPRDLRTRGGLCRRLSTPSPATWAGTTSRRAEEPGTGLSAFGRCPYRRTSGRPGSRVRMGRPALHVRHARPRRSPWCHPMRKRARVRVRVVRRCSPPHPPGRRRQPHLVAAAGVAISQGHWVQQVRPVAGRV</sequence>
<keyword evidence="4" id="KW-1185">Reference proteome</keyword>
<dbReference type="SUPFAM" id="SSF47823">
    <property type="entry name" value="lambda integrase-like, N-terminal domain"/>
    <property type="match status" value="1"/>
</dbReference>
<evidence type="ECO:0000256" key="2">
    <source>
        <dbReference type="SAM" id="MobiDB-lite"/>
    </source>
</evidence>
<dbReference type="InterPro" id="IPR010998">
    <property type="entry name" value="Integrase_recombinase_N"/>
</dbReference>
<evidence type="ECO:0000313" key="4">
    <source>
        <dbReference type="Proteomes" id="UP000318416"/>
    </source>
</evidence>
<gene>
    <name evidence="3" type="ORF">FB465_7126</name>
</gene>
<protein>
    <submittedName>
        <fullName evidence="3">Uncharacterized protein</fullName>
    </submittedName>
</protein>
<accession>A0A561F200</accession>
<organism evidence="3 4">
    <name type="scientific">Kitasatospora atroaurantiaca</name>
    <dbReference type="NCBI Taxonomy" id="285545"/>
    <lineage>
        <taxon>Bacteria</taxon>
        <taxon>Bacillati</taxon>
        <taxon>Actinomycetota</taxon>
        <taxon>Actinomycetes</taxon>
        <taxon>Kitasatosporales</taxon>
        <taxon>Streptomycetaceae</taxon>
        <taxon>Kitasatospora</taxon>
    </lineage>
</organism>